<dbReference type="GO" id="GO:0005990">
    <property type="term" value="P:lactose catabolic process"/>
    <property type="evidence" value="ECO:0007669"/>
    <property type="project" value="TreeGrafter"/>
</dbReference>
<dbReference type="GO" id="GO:0030246">
    <property type="term" value="F:carbohydrate binding"/>
    <property type="evidence" value="ECO:0007669"/>
    <property type="project" value="InterPro"/>
</dbReference>
<dbReference type="SUPFAM" id="SSF51445">
    <property type="entry name" value="(Trans)glycosidases"/>
    <property type="match status" value="1"/>
</dbReference>
<evidence type="ECO:0000313" key="10">
    <source>
        <dbReference type="Proteomes" id="UP000564644"/>
    </source>
</evidence>
<dbReference type="AlphaFoldDB" id="A0A7X0SNT1"/>
<dbReference type="EMBL" id="JACJVO010000025">
    <property type="protein sequence ID" value="MBB6733241.1"/>
    <property type="molecule type" value="Genomic_DNA"/>
</dbReference>
<evidence type="ECO:0000259" key="8">
    <source>
        <dbReference type="SMART" id="SM01038"/>
    </source>
</evidence>
<feature type="domain" description="Beta galactosidase small chain/" evidence="8">
    <location>
        <begin position="749"/>
        <end position="1022"/>
    </location>
</feature>
<evidence type="ECO:0000256" key="3">
    <source>
        <dbReference type="ARBA" id="ARBA00012756"/>
    </source>
</evidence>
<dbReference type="InterPro" id="IPR006103">
    <property type="entry name" value="Glyco_hydro_2_cat"/>
</dbReference>
<dbReference type="GO" id="GO:0009341">
    <property type="term" value="C:beta-galactosidase complex"/>
    <property type="evidence" value="ECO:0007669"/>
    <property type="project" value="InterPro"/>
</dbReference>
<dbReference type="RefSeq" id="WP_185130909.1">
    <property type="nucleotide sequence ID" value="NZ_JACJVO010000025.1"/>
</dbReference>
<dbReference type="InterPro" id="IPR032312">
    <property type="entry name" value="LacZ_4"/>
</dbReference>
<dbReference type="InterPro" id="IPR023232">
    <property type="entry name" value="Glyco_hydro_2_AS"/>
</dbReference>
<comment type="catalytic activity">
    <reaction evidence="1">
        <text>Hydrolysis of terminal non-reducing beta-D-galactose residues in beta-D-galactosides.</text>
        <dbReference type="EC" id="3.2.1.23"/>
    </reaction>
</comment>
<dbReference type="Gene3D" id="2.60.40.10">
    <property type="entry name" value="Immunoglobulins"/>
    <property type="match status" value="2"/>
</dbReference>
<dbReference type="InterPro" id="IPR050347">
    <property type="entry name" value="Bact_Beta-galactosidase"/>
</dbReference>
<evidence type="ECO:0000256" key="5">
    <source>
        <dbReference type="ARBA" id="ARBA00022801"/>
    </source>
</evidence>
<evidence type="ECO:0000256" key="2">
    <source>
        <dbReference type="ARBA" id="ARBA00007401"/>
    </source>
</evidence>
<evidence type="ECO:0000256" key="1">
    <source>
        <dbReference type="ARBA" id="ARBA00001412"/>
    </source>
</evidence>
<dbReference type="Gene3D" id="2.60.120.260">
    <property type="entry name" value="Galactose-binding domain-like"/>
    <property type="match status" value="1"/>
</dbReference>
<dbReference type="InterPro" id="IPR036156">
    <property type="entry name" value="Beta-gal/glucu_dom_sf"/>
</dbReference>
<protein>
    <recommendedName>
        <fullName evidence="4">Beta-galactosidase</fullName>
        <ecNumber evidence="3">3.2.1.23</ecNumber>
    </recommendedName>
    <alternativeName>
        <fullName evidence="7">Lactase</fullName>
    </alternativeName>
</protein>
<dbReference type="InterPro" id="IPR011013">
    <property type="entry name" value="Gal_mutarotase_sf_dom"/>
</dbReference>
<dbReference type="InterPro" id="IPR017853">
    <property type="entry name" value="GH"/>
</dbReference>
<dbReference type="SUPFAM" id="SSF74650">
    <property type="entry name" value="Galactose mutarotase-like"/>
    <property type="match status" value="1"/>
</dbReference>
<dbReference type="InterPro" id="IPR006104">
    <property type="entry name" value="Glyco_hydro_2_N"/>
</dbReference>
<dbReference type="InterPro" id="IPR006102">
    <property type="entry name" value="Ig-like_GH2"/>
</dbReference>
<dbReference type="Pfam" id="PF02836">
    <property type="entry name" value="Glyco_hydro_2_C"/>
    <property type="match status" value="1"/>
</dbReference>
<comment type="similarity">
    <text evidence="2">Belongs to the glycosyl hydrolase 2 family.</text>
</comment>
<dbReference type="PANTHER" id="PTHR46323">
    <property type="entry name" value="BETA-GALACTOSIDASE"/>
    <property type="match status" value="1"/>
</dbReference>
<accession>A0A7X0SNT1</accession>
<dbReference type="InterPro" id="IPR013783">
    <property type="entry name" value="Ig-like_fold"/>
</dbReference>
<dbReference type="SUPFAM" id="SSF49303">
    <property type="entry name" value="beta-Galactosidase/glucuronidase domain"/>
    <property type="match status" value="2"/>
</dbReference>
<dbReference type="PROSITE" id="PS00608">
    <property type="entry name" value="GLYCOSYL_HYDROL_F2_2"/>
    <property type="match status" value="1"/>
</dbReference>
<dbReference type="SUPFAM" id="SSF49785">
    <property type="entry name" value="Galactose-binding domain-like"/>
    <property type="match status" value="1"/>
</dbReference>
<dbReference type="Gene3D" id="3.20.20.80">
    <property type="entry name" value="Glycosidases"/>
    <property type="match status" value="1"/>
</dbReference>
<dbReference type="Pfam" id="PF00703">
    <property type="entry name" value="Glyco_hydro_2"/>
    <property type="match status" value="1"/>
</dbReference>
<dbReference type="Pfam" id="PF16353">
    <property type="entry name" value="LacZ_4"/>
    <property type="match status" value="1"/>
</dbReference>
<dbReference type="InterPro" id="IPR014718">
    <property type="entry name" value="GH-type_carb-bd"/>
</dbReference>
<name>A0A7X0SNT1_9BACL</name>
<evidence type="ECO:0000256" key="6">
    <source>
        <dbReference type="ARBA" id="ARBA00023295"/>
    </source>
</evidence>
<evidence type="ECO:0000256" key="7">
    <source>
        <dbReference type="ARBA" id="ARBA00032230"/>
    </source>
</evidence>
<dbReference type="Pfam" id="PF02837">
    <property type="entry name" value="Glyco_hydro_2_N"/>
    <property type="match status" value="1"/>
</dbReference>
<dbReference type="SMART" id="SM01038">
    <property type="entry name" value="Bgal_small_N"/>
    <property type="match status" value="1"/>
</dbReference>
<keyword evidence="5" id="KW-0378">Hydrolase</keyword>
<comment type="caution">
    <text evidence="9">The sequence shown here is derived from an EMBL/GenBank/DDBJ whole genome shotgun (WGS) entry which is preliminary data.</text>
</comment>
<dbReference type="GO" id="GO:0004565">
    <property type="term" value="F:beta-galactosidase activity"/>
    <property type="evidence" value="ECO:0007669"/>
    <property type="project" value="UniProtKB-EC"/>
</dbReference>
<reference evidence="9 10" key="1">
    <citation type="submission" date="2020-08" db="EMBL/GenBank/DDBJ databases">
        <title>Cohnella phylogeny.</title>
        <authorList>
            <person name="Dunlap C."/>
        </authorList>
    </citation>
    <scope>NUCLEOTIDE SEQUENCE [LARGE SCALE GENOMIC DNA]</scope>
    <source>
        <strain evidence="9 10">CBP 2801</strain>
    </source>
</reference>
<dbReference type="Gene3D" id="2.70.98.10">
    <property type="match status" value="1"/>
</dbReference>
<evidence type="ECO:0000313" key="9">
    <source>
        <dbReference type="EMBL" id="MBB6733241.1"/>
    </source>
</evidence>
<dbReference type="InterPro" id="IPR008979">
    <property type="entry name" value="Galactose-bd-like_sf"/>
</dbReference>
<dbReference type="PANTHER" id="PTHR46323:SF2">
    <property type="entry name" value="BETA-GALACTOSIDASE"/>
    <property type="match status" value="1"/>
</dbReference>
<evidence type="ECO:0000256" key="4">
    <source>
        <dbReference type="ARBA" id="ARBA00013303"/>
    </source>
</evidence>
<dbReference type="InterPro" id="IPR006101">
    <property type="entry name" value="Glyco_hydro_2"/>
</dbReference>
<keyword evidence="10" id="KW-1185">Reference proteome</keyword>
<proteinExistence type="inferred from homology"/>
<gene>
    <name evidence="9" type="ORF">H7C18_20170</name>
</gene>
<keyword evidence="6" id="KW-0326">Glycosidase</keyword>
<dbReference type="Pfam" id="PF02929">
    <property type="entry name" value="Bgal_small_N"/>
    <property type="match status" value="1"/>
</dbReference>
<organism evidence="9 10">
    <name type="scientific">Cohnella zeiphila</name>
    <dbReference type="NCBI Taxonomy" id="2761120"/>
    <lineage>
        <taxon>Bacteria</taxon>
        <taxon>Bacillati</taxon>
        <taxon>Bacillota</taxon>
        <taxon>Bacilli</taxon>
        <taxon>Bacillales</taxon>
        <taxon>Paenibacillaceae</taxon>
        <taxon>Cohnella</taxon>
    </lineage>
</organism>
<dbReference type="PRINTS" id="PR00132">
    <property type="entry name" value="GLHYDRLASE2"/>
</dbReference>
<dbReference type="EC" id="3.2.1.23" evidence="3"/>
<sequence>MQRFGHEAEAPDWMNVRVLGRSLEPAHADLIPYADAESALSQPREQSPFFRLLNGRWKFRYAKRPSDAPDGFESPSYPDADWDELPVPGHWQLHGYGRPHYSSCPYPFPIDPPLVPLDNPTGCFRTQFHYEESWRDRNVRLVFEGVDSAFHVWVNGEPAGYGQGSHLTSEFDITVLLRPGSNTLAVRVYQWSDGSYLESQDKWRLSGIFRDVYLLALPPVYIRDATVRTHIGRGGAEAELDADVRIAGGVRASPVPSARLRLKLLDREGRAVLEQFHELPNAPSPGEETAVACRARIASPRLWTAETPDLYELLLELGGPDGETLEVKRVMVGFRSVAVREGHLLVNDRPITIKGVNRNEFEPLTGAAIPYESMERDIRLMKSWGLNAVRLSHYPNDPRWLDLCDRYGLYAIDEADLETHGFHFVGNEGELAGRPEWKEAFVDRARRMVERDKNHPSVIMWSLGNESGYGPNHDAMAEWIRQADGTRPIHYERAYEAPVVDIVSSMYPSVDMLIAEGRKIDPRPYLMVEYGHAMGNSTGNLQEYWDAVYEYPRLLGGLVWEWTDLAVMRRSDDGELVYAYGGDFGEEPHSGPFCLDGLLFPDRTPKASMLELAKAIEPVKVRDWDPLTGRLTLENRYDFRTLAHLRGEWALMRDGEKACEGELPLLRTPPGDAETVKVPLPTDRLGAAGEYWLQMRWTTREATLWAEAGHETAWADLPVKVADENATSQPAHPAVMPPLDWERTKPLLRVGPEDDALTFCLESGALTDWKLAGRPLLLFGPEIGIWRAPVDNDIHLAKEWKKAGYDRLVALPRGATVERLDGGGVQVRGDLALGARGEGVAFRCAVSYTLSADGAWLLEAKLEPREGLPPLPRFGFELRMPEGFDRIAWFGRGPHECYPDRKESGKLGIFSGAVQDQFVPYIKPQENGRKADIRWAEVTNAAGIGLRFEAVNGRWFGIGASHYATEDLSTATHVHRLTRLDETVIRLDAAHSGLGNHSCGYAPTLGKYLLPAEPMTFAVRIKPVRG</sequence>
<dbReference type="Proteomes" id="UP000564644">
    <property type="component" value="Unassembled WGS sequence"/>
</dbReference>
<dbReference type="InterPro" id="IPR004199">
    <property type="entry name" value="B-gal_small/dom_5"/>
</dbReference>